<accession>A0ABC8RFB4</accession>
<dbReference type="AlphaFoldDB" id="A0ABC8RFB4"/>
<keyword evidence="2" id="KW-1185">Reference proteome</keyword>
<protein>
    <submittedName>
        <fullName evidence="1">Uncharacterized protein</fullName>
    </submittedName>
</protein>
<dbReference type="EMBL" id="CAUOFW020001072">
    <property type="protein sequence ID" value="CAK9140757.1"/>
    <property type="molecule type" value="Genomic_DNA"/>
</dbReference>
<dbReference type="InterPro" id="IPR012677">
    <property type="entry name" value="Nucleotide-bd_a/b_plait_sf"/>
</dbReference>
<name>A0ABC8RFB4_9AQUA</name>
<dbReference type="Gene3D" id="3.30.70.330">
    <property type="match status" value="1"/>
</dbReference>
<evidence type="ECO:0000313" key="2">
    <source>
        <dbReference type="Proteomes" id="UP001642360"/>
    </source>
</evidence>
<dbReference type="Proteomes" id="UP001642360">
    <property type="component" value="Unassembled WGS sequence"/>
</dbReference>
<dbReference type="PANTHER" id="PTHR15608:SF0">
    <property type="entry name" value="HIV TAT-SPECIFIC FACTOR 1"/>
    <property type="match status" value="1"/>
</dbReference>
<gene>
    <name evidence="1" type="ORF">ILEXP_LOCUS8270</name>
</gene>
<reference evidence="1 2" key="1">
    <citation type="submission" date="2024-02" db="EMBL/GenBank/DDBJ databases">
        <authorList>
            <person name="Vignale AGUSTIN F."/>
            <person name="Sosa J E."/>
            <person name="Modenutti C."/>
        </authorList>
    </citation>
    <scope>NUCLEOTIDE SEQUENCE [LARGE SCALE GENOMIC DNA]</scope>
</reference>
<sequence length="98" mass="11327">MLNRILDNFFSFYGLGGRDDAKLSIPATVVLRYMFSTAEMRTDENLCTELEAEVKEECLKIGPVDLVKEQYDFCKPINDNRKTDVLCEILHIMAQPYE</sequence>
<dbReference type="PANTHER" id="PTHR15608">
    <property type="entry name" value="SPLICING FACTOR U2AF-ASSOCIATED PROTEIN 2"/>
    <property type="match status" value="1"/>
</dbReference>
<organism evidence="1 2">
    <name type="scientific">Ilex paraguariensis</name>
    <name type="common">yerba mate</name>
    <dbReference type="NCBI Taxonomy" id="185542"/>
    <lineage>
        <taxon>Eukaryota</taxon>
        <taxon>Viridiplantae</taxon>
        <taxon>Streptophyta</taxon>
        <taxon>Embryophyta</taxon>
        <taxon>Tracheophyta</taxon>
        <taxon>Spermatophyta</taxon>
        <taxon>Magnoliopsida</taxon>
        <taxon>eudicotyledons</taxon>
        <taxon>Gunneridae</taxon>
        <taxon>Pentapetalae</taxon>
        <taxon>asterids</taxon>
        <taxon>campanulids</taxon>
        <taxon>Aquifoliales</taxon>
        <taxon>Aquifoliaceae</taxon>
        <taxon>Ilex</taxon>
    </lineage>
</organism>
<comment type="caution">
    <text evidence="1">The sequence shown here is derived from an EMBL/GenBank/DDBJ whole genome shotgun (WGS) entry which is preliminary data.</text>
</comment>
<evidence type="ECO:0000313" key="1">
    <source>
        <dbReference type="EMBL" id="CAK9140757.1"/>
    </source>
</evidence>
<dbReference type="InterPro" id="IPR034393">
    <property type="entry name" value="TatSF1-like"/>
</dbReference>
<proteinExistence type="predicted"/>